<accession>A0AAD1DXB7</accession>
<organism evidence="2 3">
    <name type="scientific">Chryseobacterium indologenes</name>
    <name type="common">Flavobacterium indologenes</name>
    <dbReference type="NCBI Taxonomy" id="253"/>
    <lineage>
        <taxon>Bacteria</taxon>
        <taxon>Pseudomonadati</taxon>
        <taxon>Bacteroidota</taxon>
        <taxon>Flavobacteriia</taxon>
        <taxon>Flavobacteriales</taxon>
        <taxon>Weeksellaceae</taxon>
        <taxon>Chryseobacterium group</taxon>
        <taxon>Chryseobacterium</taxon>
    </lineage>
</organism>
<dbReference type="PANTHER" id="PTHR43433:SF5">
    <property type="entry name" value="AB HYDROLASE-1 DOMAIN-CONTAINING PROTEIN"/>
    <property type="match status" value="1"/>
</dbReference>
<proteinExistence type="predicted"/>
<keyword evidence="2" id="KW-0378">Hydrolase</keyword>
<dbReference type="EMBL" id="CP033930">
    <property type="protein sequence ID" value="AZB19768.1"/>
    <property type="molecule type" value="Genomic_DNA"/>
</dbReference>
<dbReference type="InterPro" id="IPR029058">
    <property type="entry name" value="AB_hydrolase_fold"/>
</dbReference>
<dbReference type="GO" id="GO:0046503">
    <property type="term" value="P:glycerolipid catabolic process"/>
    <property type="evidence" value="ECO:0007669"/>
    <property type="project" value="TreeGrafter"/>
</dbReference>
<dbReference type="InterPro" id="IPR050471">
    <property type="entry name" value="AB_hydrolase"/>
</dbReference>
<gene>
    <name evidence="2" type="ORF">EG352_19365</name>
</gene>
<dbReference type="Gene3D" id="3.40.50.1820">
    <property type="entry name" value="alpha/beta hydrolase"/>
    <property type="match status" value="1"/>
</dbReference>
<dbReference type="AlphaFoldDB" id="A0AAD1DXB7"/>
<sequence length="296" mass="33302">MTAVIRIKDVDLCYEIFGEEEQNTIVLISGLGSQMIRWENPFCEMLVSNGFRVIRFDNRDSGQSVFTAQSPIATDKNIEKMFSTPGEDDIPYPLMDMAKDVIELLDHLHIKKVHIAGRSMGGIIAQLLGVYYPERMLSLTCIMSTSLNPLLPEPDPEIMGMMMKPGTDPNTQKETYIKERINFAEKISGSLYPLDADHERNMIEAELLRSQTKNGIIRQLLAMGSYPYNRDILKEITIPALIIHGTDDKIFHPDCGKDIADSIPNSEWLLIEGMGHSIPSGLYALIVERISNLISE</sequence>
<name>A0AAD1DXB7_CHRID</name>
<evidence type="ECO:0000259" key="1">
    <source>
        <dbReference type="Pfam" id="PF00561"/>
    </source>
</evidence>
<dbReference type="GO" id="GO:0004806">
    <property type="term" value="F:triacylglycerol lipase activity"/>
    <property type="evidence" value="ECO:0007669"/>
    <property type="project" value="TreeGrafter"/>
</dbReference>
<dbReference type="SUPFAM" id="SSF53474">
    <property type="entry name" value="alpha/beta-Hydrolases"/>
    <property type="match status" value="1"/>
</dbReference>
<feature type="domain" description="AB hydrolase-1" evidence="1">
    <location>
        <begin position="24"/>
        <end position="278"/>
    </location>
</feature>
<evidence type="ECO:0000313" key="3">
    <source>
        <dbReference type="Proteomes" id="UP000269015"/>
    </source>
</evidence>
<evidence type="ECO:0000313" key="2">
    <source>
        <dbReference type="EMBL" id="AZB19768.1"/>
    </source>
</evidence>
<protein>
    <submittedName>
        <fullName evidence="2">Alpha/beta hydrolase</fullName>
    </submittedName>
</protein>
<dbReference type="PANTHER" id="PTHR43433">
    <property type="entry name" value="HYDROLASE, ALPHA/BETA FOLD FAMILY PROTEIN"/>
    <property type="match status" value="1"/>
</dbReference>
<dbReference type="Pfam" id="PF00561">
    <property type="entry name" value="Abhydrolase_1"/>
    <property type="match status" value="1"/>
</dbReference>
<reference evidence="2 3" key="1">
    <citation type="submission" date="2018-11" db="EMBL/GenBank/DDBJ databases">
        <title>Proposal to divide the Flavobacteriaceae and reorganize its genera based on Amino Acid Identity values calculated from whole genome sequences.</title>
        <authorList>
            <person name="Nicholson A.C."/>
            <person name="Gulvik C.A."/>
            <person name="Whitney A.M."/>
            <person name="Humrighouse B.W."/>
            <person name="Bell M."/>
            <person name="Holmes B."/>
            <person name="Steigerwalt A.G."/>
            <person name="Villarma A."/>
            <person name="Sheth M."/>
            <person name="Batra D."/>
            <person name="Pryor J."/>
            <person name="Bernardet J.-F."/>
            <person name="Hugo C."/>
            <person name="Kampfer P."/>
            <person name="Newman J."/>
            <person name="McQuiston J.R."/>
        </authorList>
    </citation>
    <scope>NUCLEOTIDE SEQUENCE [LARGE SCALE GENOMIC DNA]</scope>
    <source>
        <strain evidence="2 3">H5559</strain>
    </source>
</reference>
<dbReference type="Proteomes" id="UP000269015">
    <property type="component" value="Chromosome"/>
</dbReference>
<dbReference type="InterPro" id="IPR000073">
    <property type="entry name" value="AB_hydrolase_1"/>
</dbReference>
<dbReference type="RefSeq" id="WP_027373566.1">
    <property type="nucleotide sequence ID" value="NZ_CP033930.1"/>
</dbReference>